<dbReference type="InterPro" id="IPR020591">
    <property type="entry name" value="Chromosome_initiator_DnaA-like"/>
</dbReference>
<dbReference type="InterPro" id="IPR027417">
    <property type="entry name" value="P-loop_NTPase"/>
</dbReference>
<proteinExistence type="predicted"/>
<gene>
    <name evidence="3" type="ORF">METZ01_LOCUS516642</name>
</gene>
<evidence type="ECO:0000259" key="1">
    <source>
        <dbReference type="Pfam" id="PF00308"/>
    </source>
</evidence>
<protein>
    <recommendedName>
        <fullName evidence="4">Chromosomal replication initiator protein DnaA domain-containing protein</fullName>
    </recommendedName>
</protein>
<dbReference type="GO" id="GO:0006270">
    <property type="term" value="P:DNA replication initiation"/>
    <property type="evidence" value="ECO:0007669"/>
    <property type="project" value="TreeGrafter"/>
</dbReference>
<dbReference type="PRINTS" id="PR00051">
    <property type="entry name" value="DNAA"/>
</dbReference>
<sequence length="203" mass="22752">MLNPVMSASEIWRAVLGRLEINMDRRNYQTWFTGSQGTRMTENSFVMSLPSPFTIAWLERRKYSDIQNALYEVTGKWLDIQMVVSDETDVDVNNHNQPSIRTVQDISDSSPATAFKVPTGFMPNPKYSFKSFITGPSNIMAYSATIAVAESPGRAYNPLFIYSGVGLGKTHLMYSLGKLSTEDGLSVRYASSEQFTNEFLNAI</sequence>
<dbReference type="GO" id="GO:0003688">
    <property type="term" value="F:DNA replication origin binding"/>
    <property type="evidence" value="ECO:0007669"/>
    <property type="project" value="TreeGrafter"/>
</dbReference>
<dbReference type="Pfam" id="PF00308">
    <property type="entry name" value="Bac_DnaA"/>
    <property type="match status" value="1"/>
</dbReference>
<dbReference type="AlphaFoldDB" id="A0A383F5Z4"/>
<dbReference type="PANTHER" id="PTHR30050:SF2">
    <property type="entry name" value="CHROMOSOMAL REPLICATION INITIATOR PROTEIN DNAA"/>
    <property type="match status" value="1"/>
</dbReference>
<evidence type="ECO:0000259" key="2">
    <source>
        <dbReference type="Pfam" id="PF11638"/>
    </source>
</evidence>
<dbReference type="Gene3D" id="3.30.300.180">
    <property type="match status" value="1"/>
</dbReference>
<dbReference type="InterPro" id="IPR038454">
    <property type="entry name" value="DnaA_N_sf"/>
</dbReference>
<reference evidence="3" key="1">
    <citation type="submission" date="2018-05" db="EMBL/GenBank/DDBJ databases">
        <authorList>
            <person name="Lanie J.A."/>
            <person name="Ng W.-L."/>
            <person name="Kazmierczak K.M."/>
            <person name="Andrzejewski T.M."/>
            <person name="Davidsen T.M."/>
            <person name="Wayne K.J."/>
            <person name="Tettelin H."/>
            <person name="Glass J.I."/>
            <person name="Rusch D."/>
            <person name="Podicherti R."/>
            <person name="Tsui H.-C.T."/>
            <person name="Winkler M.E."/>
        </authorList>
    </citation>
    <scope>NUCLEOTIDE SEQUENCE</scope>
</reference>
<feature type="domain" description="DnaA N-terminal" evidence="2">
    <location>
        <begin position="9"/>
        <end position="70"/>
    </location>
</feature>
<evidence type="ECO:0008006" key="4">
    <source>
        <dbReference type="Google" id="ProtNLM"/>
    </source>
</evidence>
<dbReference type="Pfam" id="PF11638">
    <property type="entry name" value="DnaA_N"/>
    <property type="match status" value="1"/>
</dbReference>
<organism evidence="3">
    <name type="scientific">marine metagenome</name>
    <dbReference type="NCBI Taxonomy" id="408172"/>
    <lineage>
        <taxon>unclassified sequences</taxon>
        <taxon>metagenomes</taxon>
        <taxon>ecological metagenomes</taxon>
    </lineage>
</organism>
<evidence type="ECO:0000313" key="3">
    <source>
        <dbReference type="EMBL" id="SVE63788.1"/>
    </source>
</evidence>
<dbReference type="PANTHER" id="PTHR30050">
    <property type="entry name" value="CHROMOSOMAL REPLICATION INITIATOR PROTEIN DNAA"/>
    <property type="match status" value="1"/>
</dbReference>
<dbReference type="SUPFAM" id="SSF52540">
    <property type="entry name" value="P-loop containing nucleoside triphosphate hydrolases"/>
    <property type="match status" value="1"/>
</dbReference>
<dbReference type="GO" id="GO:0005886">
    <property type="term" value="C:plasma membrane"/>
    <property type="evidence" value="ECO:0007669"/>
    <property type="project" value="TreeGrafter"/>
</dbReference>
<feature type="non-terminal residue" evidence="3">
    <location>
        <position position="203"/>
    </location>
</feature>
<dbReference type="EMBL" id="UINC01231309">
    <property type="protein sequence ID" value="SVE63788.1"/>
    <property type="molecule type" value="Genomic_DNA"/>
</dbReference>
<dbReference type="InterPro" id="IPR013317">
    <property type="entry name" value="DnaA_dom"/>
</dbReference>
<dbReference type="Gene3D" id="3.40.50.300">
    <property type="entry name" value="P-loop containing nucleotide triphosphate hydrolases"/>
    <property type="match status" value="1"/>
</dbReference>
<feature type="domain" description="Chromosomal replication initiator protein DnaA ATPAse" evidence="1">
    <location>
        <begin position="124"/>
        <end position="203"/>
    </location>
</feature>
<dbReference type="InterPro" id="IPR024633">
    <property type="entry name" value="DnaA_N_dom"/>
</dbReference>
<accession>A0A383F5Z4</accession>
<name>A0A383F5Z4_9ZZZZ</name>